<feature type="domain" description="RING-type" evidence="16">
    <location>
        <begin position="308"/>
        <end position="526"/>
    </location>
</feature>
<keyword evidence="7" id="KW-0479">Metal-binding</keyword>
<feature type="region of interest" description="Disordered" evidence="14">
    <location>
        <begin position="536"/>
        <end position="558"/>
    </location>
</feature>
<keyword evidence="9 12" id="KW-0863">Zinc-finger</keyword>
<dbReference type="InterPro" id="IPR012337">
    <property type="entry name" value="RNaseH-like_sf"/>
</dbReference>
<keyword evidence="11" id="KW-0862">Zinc</keyword>
<comment type="catalytic activity">
    <reaction evidence="1">
        <text>[E2 ubiquitin-conjugating enzyme]-S-ubiquitinyl-L-cysteine + [acceptor protein]-L-lysine = [E2 ubiquitin-conjugating enzyme]-L-cysteine + [acceptor protein]-N(6)-ubiquitinyl-L-lysine.</text>
        <dbReference type="EC" id="2.3.2.31"/>
    </reaction>
</comment>
<dbReference type="SMART" id="SM00647">
    <property type="entry name" value="IBR"/>
    <property type="match status" value="2"/>
</dbReference>
<dbReference type="CDD" id="cd22584">
    <property type="entry name" value="Rcat_RBR_unk"/>
    <property type="match status" value="1"/>
</dbReference>
<evidence type="ECO:0000256" key="2">
    <source>
        <dbReference type="ARBA" id="ARBA00001947"/>
    </source>
</evidence>
<feature type="coiled-coil region" evidence="13">
    <location>
        <begin position="77"/>
        <end position="114"/>
    </location>
</feature>
<name>A0ABD1GJJ8_SALDI</name>
<dbReference type="GO" id="GO:0061630">
    <property type="term" value="F:ubiquitin protein ligase activity"/>
    <property type="evidence" value="ECO:0007669"/>
    <property type="project" value="UniProtKB-EC"/>
</dbReference>
<evidence type="ECO:0000256" key="3">
    <source>
        <dbReference type="ARBA" id="ARBA00003976"/>
    </source>
</evidence>
<evidence type="ECO:0000256" key="5">
    <source>
        <dbReference type="ARBA" id="ARBA00012251"/>
    </source>
</evidence>
<gene>
    <name evidence="17" type="ORF">AAHA92_21043</name>
</gene>
<evidence type="ECO:0000256" key="8">
    <source>
        <dbReference type="ARBA" id="ARBA00022737"/>
    </source>
</evidence>
<evidence type="ECO:0000256" key="14">
    <source>
        <dbReference type="SAM" id="MobiDB-lite"/>
    </source>
</evidence>
<dbReference type="PROSITE" id="PS00518">
    <property type="entry name" value="ZF_RING_1"/>
    <property type="match status" value="1"/>
</dbReference>
<comment type="cofactor">
    <cofactor evidence="2">
        <name>Zn(2+)</name>
        <dbReference type="ChEBI" id="CHEBI:29105"/>
    </cofactor>
</comment>
<dbReference type="AlphaFoldDB" id="A0ABD1GJJ8"/>
<dbReference type="InterPro" id="IPR017907">
    <property type="entry name" value="Znf_RING_CS"/>
</dbReference>
<dbReference type="FunFam" id="3.30.420.10:FF:000076">
    <property type="entry name" value="RBR-type E3 ubiquitin transferase"/>
    <property type="match status" value="1"/>
</dbReference>
<proteinExistence type="inferred from homology"/>
<dbReference type="CDD" id="cd22582">
    <property type="entry name" value="BRcat_RBR_unk"/>
    <property type="match status" value="1"/>
</dbReference>
<protein>
    <recommendedName>
        <fullName evidence="5">RBR-type E3 ubiquitin transferase</fullName>
        <ecNumber evidence="5">2.3.2.31</ecNumber>
    </recommendedName>
</protein>
<keyword evidence="17" id="KW-0012">Acyltransferase</keyword>
<evidence type="ECO:0000256" key="4">
    <source>
        <dbReference type="ARBA" id="ARBA00005884"/>
    </source>
</evidence>
<dbReference type="InterPro" id="IPR036397">
    <property type="entry name" value="RNaseH_sf"/>
</dbReference>
<dbReference type="PROSITE" id="PS51873">
    <property type="entry name" value="TRIAD"/>
    <property type="match status" value="1"/>
</dbReference>
<evidence type="ECO:0000256" key="11">
    <source>
        <dbReference type="ARBA" id="ARBA00022833"/>
    </source>
</evidence>
<dbReference type="Pfam" id="PF01485">
    <property type="entry name" value="IBR"/>
    <property type="match status" value="2"/>
</dbReference>
<dbReference type="InterPro" id="IPR001841">
    <property type="entry name" value="Znf_RING"/>
</dbReference>
<keyword evidence="10" id="KW-0833">Ubl conjugation pathway</keyword>
<evidence type="ECO:0000256" key="6">
    <source>
        <dbReference type="ARBA" id="ARBA00022679"/>
    </source>
</evidence>
<dbReference type="Gene3D" id="3.30.420.10">
    <property type="entry name" value="Ribonuclease H-like superfamily/Ribonuclease H"/>
    <property type="match status" value="1"/>
</dbReference>
<dbReference type="PROSITE" id="PS50089">
    <property type="entry name" value="ZF_RING_2"/>
    <property type="match status" value="1"/>
</dbReference>
<accession>A0ABD1GJJ8</accession>
<dbReference type="InterPro" id="IPR044066">
    <property type="entry name" value="TRIAD_supradom"/>
</dbReference>
<evidence type="ECO:0000259" key="15">
    <source>
        <dbReference type="PROSITE" id="PS50089"/>
    </source>
</evidence>
<dbReference type="SUPFAM" id="SSF53098">
    <property type="entry name" value="Ribonuclease H-like"/>
    <property type="match status" value="1"/>
</dbReference>
<dbReference type="InterPro" id="IPR002156">
    <property type="entry name" value="RNaseH_domain"/>
</dbReference>
<keyword evidence="8" id="KW-0677">Repeat</keyword>
<keyword evidence="6 17" id="KW-0808">Transferase</keyword>
<dbReference type="EMBL" id="JBEAFC010000008">
    <property type="protein sequence ID" value="KAL1544154.1"/>
    <property type="molecule type" value="Genomic_DNA"/>
</dbReference>
<comment type="similarity">
    <text evidence="4">Belongs to the RBR family. Ariadne subfamily.</text>
</comment>
<reference evidence="17 18" key="1">
    <citation type="submission" date="2024-06" db="EMBL/GenBank/DDBJ databases">
        <title>A chromosome level genome sequence of Diviner's sage (Salvia divinorum).</title>
        <authorList>
            <person name="Ford S.A."/>
            <person name="Ro D.-K."/>
            <person name="Ness R.W."/>
            <person name="Phillips M.A."/>
        </authorList>
    </citation>
    <scope>NUCLEOTIDE SEQUENCE [LARGE SCALE GENOMIC DNA]</scope>
    <source>
        <strain evidence="17">SAF-2024a</strain>
        <tissue evidence="17">Leaf</tissue>
    </source>
</reference>
<evidence type="ECO:0000259" key="16">
    <source>
        <dbReference type="PROSITE" id="PS51873"/>
    </source>
</evidence>
<dbReference type="GO" id="GO:0008270">
    <property type="term" value="F:zinc ion binding"/>
    <property type="evidence" value="ECO:0007669"/>
    <property type="project" value="UniProtKB-KW"/>
</dbReference>
<evidence type="ECO:0000256" key="7">
    <source>
        <dbReference type="ARBA" id="ARBA00022723"/>
    </source>
</evidence>
<dbReference type="EC" id="2.3.2.31" evidence="5"/>
<evidence type="ECO:0000256" key="9">
    <source>
        <dbReference type="ARBA" id="ARBA00022771"/>
    </source>
</evidence>
<evidence type="ECO:0000256" key="1">
    <source>
        <dbReference type="ARBA" id="ARBA00001798"/>
    </source>
</evidence>
<evidence type="ECO:0000313" key="18">
    <source>
        <dbReference type="Proteomes" id="UP001567538"/>
    </source>
</evidence>
<dbReference type="PANTHER" id="PTHR11685">
    <property type="entry name" value="RBR FAMILY RING FINGER AND IBR DOMAIN-CONTAINING"/>
    <property type="match status" value="1"/>
</dbReference>
<dbReference type="InterPro" id="IPR031127">
    <property type="entry name" value="E3_UB_ligase_RBR"/>
</dbReference>
<comment type="function">
    <text evidence="3">Might act as an E3 ubiquitin-protein ligase, or as part of E3 complex, which accepts ubiquitin from specific E2 ubiquitin-conjugating enzymes and then transfers it to substrates.</text>
</comment>
<evidence type="ECO:0000313" key="17">
    <source>
        <dbReference type="EMBL" id="KAL1544154.1"/>
    </source>
</evidence>
<dbReference type="Pfam" id="PF13456">
    <property type="entry name" value="RVT_3"/>
    <property type="match status" value="1"/>
</dbReference>
<dbReference type="FunFam" id="3.30.40.10:FF:000230">
    <property type="entry name" value="RBR-type E3 ubiquitin transferase"/>
    <property type="match status" value="1"/>
</dbReference>
<keyword evidence="13" id="KW-0175">Coiled coil</keyword>
<dbReference type="FunFam" id="1.20.120.1750:FF:000019">
    <property type="entry name" value="RBR-type E3 ubiquitin transferase"/>
    <property type="match status" value="1"/>
</dbReference>
<sequence>MSLPTASFDLGLDSDADELQAIAAEQRRELMTAKTVDADLDFAFDLQLQEAITASLSLNPQPSTSSAAAAVDQPQRNEEALKFADVLSDELLKLEQELRDQAISEREFQNLKNDLDRRLHDHRLALEISKMSEDEWDDWGDNFERPFGEGSSKGGSTEIFRVYFKGLMENRLTDDSSLGGIGVAICDSRDDLLFELRKPFVAHGANRRTADITALIEGLNAALELQLQRLVFYCDYNPIFKFVTGQWSSKQRKVTALIDRVTDLSKRFTYCQPALAARKDIKFAFKLAREAIDAQVNRAAEASSSNCPKETCVICLDDSNINQIFSIDDCMHRYCFSCMKQHVEMKILHGLLPTCPHEGCKSELRISSCRTFLTPRLIDIMNQRTKEASIPVTEKVYCPYPKCSALMSKAEALEHSKPAIVGAERSGARKCLKCNNHFCINCKVPWHNNSTCTQYKMRNPHPPQEEAKLKNLAATNLWRQCVKCNHMIELAAGCYHMTCRCGYEFCYTCGAEWKNKKATCSCPLWDEENILEDDFDSDEEDEDAYFDSDSDSDLDGYL</sequence>
<evidence type="ECO:0000256" key="10">
    <source>
        <dbReference type="ARBA" id="ARBA00022786"/>
    </source>
</evidence>
<dbReference type="Gene3D" id="1.20.120.1750">
    <property type="match status" value="1"/>
</dbReference>
<evidence type="ECO:0000256" key="12">
    <source>
        <dbReference type="PROSITE-ProRule" id="PRU00175"/>
    </source>
</evidence>
<dbReference type="InterPro" id="IPR013083">
    <property type="entry name" value="Znf_RING/FYVE/PHD"/>
</dbReference>
<dbReference type="Gene3D" id="3.30.40.10">
    <property type="entry name" value="Zinc/RING finger domain, C3HC4 (zinc finger)"/>
    <property type="match status" value="1"/>
</dbReference>
<comment type="caution">
    <text evidence="17">The sequence shown here is derived from an EMBL/GenBank/DDBJ whole genome shotgun (WGS) entry which is preliminary data.</text>
</comment>
<feature type="domain" description="RING-type" evidence="15">
    <location>
        <begin position="312"/>
        <end position="356"/>
    </location>
</feature>
<keyword evidence="18" id="KW-1185">Reference proteome</keyword>
<dbReference type="InterPro" id="IPR002867">
    <property type="entry name" value="IBR_dom"/>
</dbReference>
<dbReference type="Proteomes" id="UP001567538">
    <property type="component" value="Unassembled WGS sequence"/>
</dbReference>
<dbReference type="SUPFAM" id="SSF57850">
    <property type="entry name" value="RING/U-box"/>
    <property type="match status" value="3"/>
</dbReference>
<organism evidence="17 18">
    <name type="scientific">Salvia divinorum</name>
    <name type="common">Maria pastora</name>
    <name type="synonym">Diviner's sage</name>
    <dbReference type="NCBI Taxonomy" id="28513"/>
    <lineage>
        <taxon>Eukaryota</taxon>
        <taxon>Viridiplantae</taxon>
        <taxon>Streptophyta</taxon>
        <taxon>Embryophyta</taxon>
        <taxon>Tracheophyta</taxon>
        <taxon>Spermatophyta</taxon>
        <taxon>Magnoliopsida</taxon>
        <taxon>eudicotyledons</taxon>
        <taxon>Gunneridae</taxon>
        <taxon>Pentapetalae</taxon>
        <taxon>asterids</taxon>
        <taxon>lamiids</taxon>
        <taxon>Lamiales</taxon>
        <taxon>Lamiaceae</taxon>
        <taxon>Nepetoideae</taxon>
        <taxon>Mentheae</taxon>
        <taxon>Salviinae</taxon>
        <taxon>Salvia</taxon>
        <taxon>Salvia subgen. Calosphace</taxon>
    </lineage>
</organism>
<evidence type="ECO:0000256" key="13">
    <source>
        <dbReference type="SAM" id="Coils"/>
    </source>
</evidence>